<dbReference type="GO" id="GO:0016020">
    <property type="term" value="C:membrane"/>
    <property type="evidence" value="ECO:0007669"/>
    <property type="project" value="UniProtKB-SubCell"/>
</dbReference>
<dbReference type="GO" id="GO:0007165">
    <property type="term" value="P:signal transduction"/>
    <property type="evidence" value="ECO:0007669"/>
    <property type="project" value="UniProtKB-KW"/>
</dbReference>
<accession>A0A498CAW6</accession>
<proteinExistence type="predicted"/>
<name>A0A498CAW6_9GAMM</name>
<comment type="caution">
    <text evidence="6">The sequence shown here is derived from an EMBL/GenBank/DDBJ whole genome shotgun (WGS) entry which is preliminary data.</text>
</comment>
<feature type="coiled-coil region" evidence="4">
    <location>
        <begin position="106"/>
        <end position="133"/>
    </location>
</feature>
<evidence type="ECO:0000256" key="3">
    <source>
        <dbReference type="PROSITE-ProRule" id="PRU00284"/>
    </source>
</evidence>
<dbReference type="InterPro" id="IPR004089">
    <property type="entry name" value="MCPsignal_dom"/>
</dbReference>
<protein>
    <submittedName>
        <fullName evidence="6">Methyl-accepting chemotaxis sensory transducer</fullName>
    </submittedName>
</protein>
<keyword evidence="2 3" id="KW-0807">Transducer</keyword>
<reference evidence="6 7" key="1">
    <citation type="submission" date="2018-10" db="EMBL/GenBank/DDBJ databases">
        <title>Genomic Encyclopedia of Type Strains, Phase IV (KMG-IV): sequencing the most valuable type-strain genomes for metagenomic binning, comparative biology and taxonomic classification.</title>
        <authorList>
            <person name="Goeker M."/>
        </authorList>
    </citation>
    <scope>NUCLEOTIDE SEQUENCE [LARGE SCALE GENOMIC DNA]</scope>
    <source>
        <strain evidence="6 7">DSM 12769</strain>
    </source>
</reference>
<dbReference type="EMBL" id="RCDA01000001">
    <property type="protein sequence ID" value="RLK50120.1"/>
    <property type="molecule type" value="Genomic_DNA"/>
</dbReference>
<evidence type="ECO:0000256" key="2">
    <source>
        <dbReference type="ARBA" id="ARBA00023224"/>
    </source>
</evidence>
<keyword evidence="4" id="KW-0175">Coiled coil</keyword>
<dbReference type="SUPFAM" id="SSF58104">
    <property type="entry name" value="Methyl-accepting chemotaxis protein (MCP) signaling domain"/>
    <property type="match status" value="1"/>
</dbReference>
<dbReference type="SMART" id="SM00283">
    <property type="entry name" value="MA"/>
    <property type="match status" value="1"/>
</dbReference>
<evidence type="ECO:0000313" key="6">
    <source>
        <dbReference type="EMBL" id="RLK50120.1"/>
    </source>
</evidence>
<evidence type="ECO:0000313" key="7">
    <source>
        <dbReference type="Proteomes" id="UP000275461"/>
    </source>
</evidence>
<dbReference type="RefSeq" id="WP_121440633.1">
    <property type="nucleotide sequence ID" value="NZ_RCDA01000001.1"/>
</dbReference>
<dbReference type="PANTHER" id="PTHR32089:SF112">
    <property type="entry name" value="LYSOZYME-LIKE PROTEIN-RELATED"/>
    <property type="match status" value="1"/>
</dbReference>
<dbReference type="OrthoDB" id="2489132at2"/>
<organism evidence="6 7">
    <name type="scientific">Alkalispirillum mobile</name>
    <dbReference type="NCBI Taxonomy" id="85925"/>
    <lineage>
        <taxon>Bacteria</taxon>
        <taxon>Pseudomonadati</taxon>
        <taxon>Pseudomonadota</taxon>
        <taxon>Gammaproteobacteria</taxon>
        <taxon>Chromatiales</taxon>
        <taxon>Ectothiorhodospiraceae</taxon>
        <taxon>Alkalispirillum</taxon>
    </lineage>
</organism>
<feature type="domain" description="Methyl-accepting transducer" evidence="5">
    <location>
        <begin position="35"/>
        <end position="271"/>
    </location>
</feature>
<evidence type="ECO:0000256" key="1">
    <source>
        <dbReference type="ARBA" id="ARBA00004370"/>
    </source>
</evidence>
<dbReference type="AlphaFoldDB" id="A0A498CAW6"/>
<gene>
    <name evidence="6" type="ORF">DFR31_0009</name>
</gene>
<dbReference type="GO" id="GO:0006935">
    <property type="term" value="P:chemotaxis"/>
    <property type="evidence" value="ECO:0007669"/>
    <property type="project" value="UniProtKB-ARBA"/>
</dbReference>
<dbReference type="Gene3D" id="1.10.287.950">
    <property type="entry name" value="Methyl-accepting chemotaxis protein"/>
    <property type="match status" value="1"/>
</dbReference>
<evidence type="ECO:0000259" key="5">
    <source>
        <dbReference type="PROSITE" id="PS50111"/>
    </source>
</evidence>
<keyword evidence="7" id="KW-1185">Reference proteome</keyword>
<dbReference type="PANTHER" id="PTHR32089">
    <property type="entry name" value="METHYL-ACCEPTING CHEMOTAXIS PROTEIN MCPB"/>
    <property type="match status" value="1"/>
</dbReference>
<dbReference type="Proteomes" id="UP000275461">
    <property type="component" value="Unassembled WGS sequence"/>
</dbReference>
<evidence type="ECO:0000256" key="4">
    <source>
        <dbReference type="SAM" id="Coils"/>
    </source>
</evidence>
<comment type="subcellular location">
    <subcellularLocation>
        <location evidence="1">Membrane</location>
    </subcellularLocation>
</comment>
<sequence>MPLFKRKQQNRNAAAPLVSDEDLAYQEILKQTSLHTSELGLEASDVTGHVDEIKEQTRREVQLFEELRESARRMSEANKVVDAAARNAQHVSGAARADMSRSDETIQKALSDIRDLSRSVHDVESELSGLNDAMVRVSKVAKGIGSIAKQTNLLALNATIEAARAGEAGQGFAVVAEEVKSLAGQTHDATSDIDRTLHELTEQTRQLISTGGESTDRAKAVEKGTNAMQEVLGAVAQAMGDVDNESARIASAVQEIDRHSDTTLDGLNEMADDVTSSLANLEDSGSRLNRLLSFVEELMNLANASDVETEDTPYIRIATETAAQVGHVFEEAIRKGEISDADLFDEHYEPVPDTDPQQYTTRFVEFTDRVLPPIQEPVLDSDPTIGGVCAIDRNGYIPTHNLHVSKPQRAGDPEWNNANSRNRRLWEDRTGQTAAKNQRPWLLQTYRRNMGSGQFVLMRDCSAPITVNGRHWGAMRILYKL</sequence>
<dbReference type="Pfam" id="PF00015">
    <property type="entry name" value="MCPsignal"/>
    <property type="match status" value="1"/>
</dbReference>
<dbReference type="PROSITE" id="PS50111">
    <property type="entry name" value="CHEMOTAXIS_TRANSDUC_2"/>
    <property type="match status" value="1"/>
</dbReference>